<dbReference type="PANTHER" id="PTHR33269:SF17">
    <property type="entry name" value="NADH-UBIQUINONE OXIDOREDUCTASE CHAIN 6"/>
    <property type="match status" value="1"/>
</dbReference>
<keyword evidence="2" id="KW-0830">Ubiquinone</keyword>
<protein>
    <submittedName>
        <fullName evidence="2">NADH-ubiquinone oxidoreductase chain J</fullName>
        <ecNumber evidence="2">1.6.5.3</ecNumber>
    </submittedName>
</protein>
<accession>A0A3B0YZP1</accession>
<keyword evidence="1" id="KW-0812">Transmembrane</keyword>
<dbReference type="EC" id="1.6.5.3" evidence="2"/>
<dbReference type="NCBIfam" id="NF005164">
    <property type="entry name" value="PRK06638.1-4"/>
    <property type="match status" value="1"/>
</dbReference>
<feature type="transmembrane region" description="Helical" evidence="1">
    <location>
        <begin position="91"/>
        <end position="111"/>
    </location>
</feature>
<proteinExistence type="predicted"/>
<dbReference type="Pfam" id="PF00499">
    <property type="entry name" value="Oxidored_q3"/>
    <property type="match status" value="1"/>
</dbReference>
<keyword evidence="2" id="KW-0560">Oxidoreductase</keyword>
<dbReference type="Gene3D" id="1.20.120.1200">
    <property type="entry name" value="NADH-ubiquinone/plastoquinone oxidoreductase chain 6, subunit NuoJ"/>
    <property type="match status" value="1"/>
</dbReference>
<keyword evidence="1" id="KW-1133">Transmembrane helix</keyword>
<feature type="transmembrane region" description="Helical" evidence="1">
    <location>
        <begin position="6"/>
        <end position="25"/>
    </location>
</feature>
<dbReference type="EMBL" id="UOFQ01000044">
    <property type="protein sequence ID" value="VAW86525.1"/>
    <property type="molecule type" value="Genomic_DNA"/>
</dbReference>
<gene>
    <name evidence="2" type="ORF">MNBD_GAMMA17-2267</name>
</gene>
<dbReference type="GO" id="GO:0016491">
    <property type="term" value="F:oxidoreductase activity"/>
    <property type="evidence" value="ECO:0007669"/>
    <property type="project" value="UniProtKB-KW"/>
</dbReference>
<feature type="transmembrane region" description="Helical" evidence="1">
    <location>
        <begin position="32"/>
        <end position="49"/>
    </location>
</feature>
<name>A0A3B0YZP1_9ZZZZ</name>
<dbReference type="InterPro" id="IPR042106">
    <property type="entry name" value="Nuo/plastoQ_OxRdtase_6_NuoJ"/>
</dbReference>
<reference evidence="2" key="1">
    <citation type="submission" date="2018-06" db="EMBL/GenBank/DDBJ databases">
        <authorList>
            <person name="Zhirakovskaya E."/>
        </authorList>
    </citation>
    <scope>NUCLEOTIDE SEQUENCE</scope>
</reference>
<feature type="transmembrane region" description="Helical" evidence="1">
    <location>
        <begin position="144"/>
        <end position="165"/>
    </location>
</feature>
<dbReference type="AlphaFoldDB" id="A0A3B0YZP1"/>
<evidence type="ECO:0000313" key="2">
    <source>
        <dbReference type="EMBL" id="VAW86525.1"/>
    </source>
</evidence>
<evidence type="ECO:0000256" key="1">
    <source>
        <dbReference type="SAM" id="Phobius"/>
    </source>
</evidence>
<organism evidence="2">
    <name type="scientific">hydrothermal vent metagenome</name>
    <dbReference type="NCBI Taxonomy" id="652676"/>
    <lineage>
        <taxon>unclassified sequences</taxon>
        <taxon>metagenomes</taxon>
        <taxon>ecological metagenomes</taxon>
    </lineage>
</organism>
<dbReference type="InterPro" id="IPR001457">
    <property type="entry name" value="NADH_UbQ/plastoQ_OxRdtase_su6"/>
</dbReference>
<feature type="transmembrane region" description="Helical" evidence="1">
    <location>
        <begin position="55"/>
        <end position="79"/>
    </location>
</feature>
<dbReference type="GO" id="GO:0008137">
    <property type="term" value="F:NADH dehydrogenase (ubiquinone) activity"/>
    <property type="evidence" value="ECO:0007669"/>
    <property type="project" value="InterPro"/>
</dbReference>
<keyword evidence="1" id="KW-0472">Membrane</keyword>
<sequence>MSIEPILFYIFSTILVIAAAAVVTVRNPVYSALCLVLAFFTCAAIWLMLEAEFLALVLILVYVGAVMVLFLFVIMMLDINLTRSKEGFIKYLPAGGFVALLIFIEMCVVLGPENFGIEVTGEPFKHAADYSNTKELGVALYTEYVYPFEIAGALLLLAIVAAIALTMRKRPDSKYQDPAMQVAVRREDRVRIVKMATEKKQ</sequence>
<dbReference type="PANTHER" id="PTHR33269">
    <property type="entry name" value="NADH-UBIQUINONE OXIDOREDUCTASE CHAIN 6"/>
    <property type="match status" value="1"/>
</dbReference>